<protein>
    <recommendedName>
        <fullName evidence="2">RING-type domain-containing protein</fullName>
    </recommendedName>
</protein>
<dbReference type="PANTHER" id="PTHR16047">
    <property type="entry name" value="RFWD3 PROTEIN"/>
    <property type="match status" value="1"/>
</dbReference>
<evidence type="ECO:0000259" key="2">
    <source>
        <dbReference type="PROSITE" id="PS50089"/>
    </source>
</evidence>
<keyword evidence="1" id="KW-0479">Metal-binding</keyword>
<gene>
    <name evidence="3" type="ORF">CASFOL_027515</name>
</gene>
<feature type="domain" description="RING-type" evidence="2">
    <location>
        <begin position="26"/>
        <end position="68"/>
    </location>
</feature>
<sequence length="149" mass="16934">MDPDYRNFNSGTTAPLKGTDEVVLFCPICSDGCSPGGDHHICCLPCGHMYGLSCIKKWLERSSKCPYCLTKSRVKDIRLLYTTQVVAIDGALQKKVKSLEAKCEKQGFELFKKEAEWKKKEDDFCKRNSQLKFTFMLSNLIVMCVLIFT</sequence>
<name>A0ABD3CG01_9LAMI</name>
<accession>A0ABD3CG01</accession>
<dbReference type="SUPFAM" id="SSF57850">
    <property type="entry name" value="RING/U-box"/>
    <property type="match status" value="1"/>
</dbReference>
<comment type="caution">
    <text evidence="3">The sequence shown here is derived from an EMBL/GenBank/DDBJ whole genome shotgun (WGS) entry which is preliminary data.</text>
</comment>
<evidence type="ECO:0000313" key="3">
    <source>
        <dbReference type="EMBL" id="KAL3628469.1"/>
    </source>
</evidence>
<dbReference type="GO" id="GO:0008270">
    <property type="term" value="F:zinc ion binding"/>
    <property type="evidence" value="ECO:0007669"/>
    <property type="project" value="UniProtKB-KW"/>
</dbReference>
<dbReference type="Gene3D" id="3.30.40.10">
    <property type="entry name" value="Zinc/RING finger domain, C3HC4 (zinc finger)"/>
    <property type="match status" value="1"/>
</dbReference>
<dbReference type="InterPro" id="IPR037381">
    <property type="entry name" value="RFWD3"/>
</dbReference>
<dbReference type="Proteomes" id="UP001632038">
    <property type="component" value="Unassembled WGS sequence"/>
</dbReference>
<keyword evidence="1" id="KW-0863">Zinc-finger</keyword>
<dbReference type="InterPro" id="IPR013083">
    <property type="entry name" value="Znf_RING/FYVE/PHD"/>
</dbReference>
<dbReference type="Pfam" id="PF13639">
    <property type="entry name" value="zf-RING_2"/>
    <property type="match status" value="1"/>
</dbReference>
<dbReference type="PANTHER" id="PTHR16047:SF7">
    <property type="entry name" value="E3 UBIQUITIN-PROTEIN LIGASE RFWD3"/>
    <property type="match status" value="1"/>
</dbReference>
<keyword evidence="1" id="KW-0862">Zinc</keyword>
<dbReference type="EMBL" id="JAVIJP010000036">
    <property type="protein sequence ID" value="KAL3628469.1"/>
    <property type="molecule type" value="Genomic_DNA"/>
</dbReference>
<dbReference type="InterPro" id="IPR001841">
    <property type="entry name" value="Znf_RING"/>
</dbReference>
<evidence type="ECO:0000313" key="4">
    <source>
        <dbReference type="Proteomes" id="UP001632038"/>
    </source>
</evidence>
<dbReference type="AlphaFoldDB" id="A0ABD3CG01"/>
<evidence type="ECO:0000256" key="1">
    <source>
        <dbReference type="PROSITE-ProRule" id="PRU00175"/>
    </source>
</evidence>
<reference evidence="4" key="1">
    <citation type="journal article" date="2024" name="IScience">
        <title>Strigolactones Initiate the Formation of Haustorium-like Structures in Castilleja.</title>
        <authorList>
            <person name="Buerger M."/>
            <person name="Peterson D."/>
            <person name="Chory J."/>
        </authorList>
    </citation>
    <scope>NUCLEOTIDE SEQUENCE [LARGE SCALE GENOMIC DNA]</scope>
</reference>
<organism evidence="3 4">
    <name type="scientific">Castilleja foliolosa</name>
    <dbReference type="NCBI Taxonomy" id="1961234"/>
    <lineage>
        <taxon>Eukaryota</taxon>
        <taxon>Viridiplantae</taxon>
        <taxon>Streptophyta</taxon>
        <taxon>Embryophyta</taxon>
        <taxon>Tracheophyta</taxon>
        <taxon>Spermatophyta</taxon>
        <taxon>Magnoliopsida</taxon>
        <taxon>eudicotyledons</taxon>
        <taxon>Gunneridae</taxon>
        <taxon>Pentapetalae</taxon>
        <taxon>asterids</taxon>
        <taxon>lamiids</taxon>
        <taxon>Lamiales</taxon>
        <taxon>Orobanchaceae</taxon>
        <taxon>Pedicularideae</taxon>
        <taxon>Castillejinae</taxon>
        <taxon>Castilleja</taxon>
    </lineage>
</organism>
<proteinExistence type="predicted"/>
<dbReference type="PROSITE" id="PS50089">
    <property type="entry name" value="ZF_RING_2"/>
    <property type="match status" value="1"/>
</dbReference>
<keyword evidence="4" id="KW-1185">Reference proteome</keyword>